<feature type="non-terminal residue" evidence="2">
    <location>
        <position position="54"/>
    </location>
</feature>
<dbReference type="OrthoDB" id="26525at2759"/>
<dbReference type="InterPro" id="IPR002048">
    <property type="entry name" value="EF_hand_dom"/>
</dbReference>
<sequence length="54" mass="6037">MAKKELAREMFEAVDKNGHGYISAAEFRDALHVYDESITDSDVQEMFLAADVNG</sequence>
<reference evidence="2" key="1">
    <citation type="journal article" date="2020" name="Fungal Divers.">
        <title>Resolving the Mortierellaceae phylogeny through synthesis of multi-gene phylogenetics and phylogenomics.</title>
        <authorList>
            <person name="Vandepol N."/>
            <person name="Liber J."/>
            <person name="Desiro A."/>
            <person name="Na H."/>
            <person name="Kennedy M."/>
            <person name="Barry K."/>
            <person name="Grigoriev I.V."/>
            <person name="Miller A.N."/>
            <person name="O'Donnell K."/>
            <person name="Stajich J.E."/>
            <person name="Bonito G."/>
        </authorList>
    </citation>
    <scope>NUCLEOTIDE SEQUENCE</scope>
    <source>
        <strain evidence="2">REB-010B</strain>
    </source>
</reference>
<feature type="domain" description="EF-hand" evidence="1">
    <location>
        <begin position="2"/>
        <end position="37"/>
    </location>
</feature>
<organism evidence="2 3">
    <name type="scientific">Dissophora globulifera</name>
    <dbReference type="NCBI Taxonomy" id="979702"/>
    <lineage>
        <taxon>Eukaryota</taxon>
        <taxon>Fungi</taxon>
        <taxon>Fungi incertae sedis</taxon>
        <taxon>Mucoromycota</taxon>
        <taxon>Mortierellomycotina</taxon>
        <taxon>Mortierellomycetes</taxon>
        <taxon>Mortierellales</taxon>
        <taxon>Mortierellaceae</taxon>
        <taxon>Dissophora</taxon>
    </lineage>
</organism>
<dbReference type="GO" id="GO:0005509">
    <property type="term" value="F:calcium ion binding"/>
    <property type="evidence" value="ECO:0007669"/>
    <property type="project" value="InterPro"/>
</dbReference>
<comment type="caution">
    <text evidence="2">The sequence shown here is derived from an EMBL/GenBank/DDBJ whole genome shotgun (WGS) entry which is preliminary data.</text>
</comment>
<dbReference type="SMART" id="SM00054">
    <property type="entry name" value="EFh"/>
    <property type="match status" value="1"/>
</dbReference>
<accession>A0A9P6QY20</accession>
<keyword evidence="3" id="KW-1185">Reference proteome</keyword>
<dbReference type="Gene3D" id="1.10.238.10">
    <property type="entry name" value="EF-hand"/>
    <property type="match status" value="1"/>
</dbReference>
<dbReference type="CDD" id="cd00051">
    <property type="entry name" value="EFh"/>
    <property type="match status" value="1"/>
</dbReference>
<name>A0A9P6QY20_9FUNG</name>
<evidence type="ECO:0000259" key="1">
    <source>
        <dbReference type="PROSITE" id="PS50222"/>
    </source>
</evidence>
<proteinExistence type="predicted"/>
<dbReference type="PROSITE" id="PS50222">
    <property type="entry name" value="EF_HAND_2"/>
    <property type="match status" value="1"/>
</dbReference>
<evidence type="ECO:0000313" key="2">
    <source>
        <dbReference type="EMBL" id="KAG0301173.1"/>
    </source>
</evidence>
<dbReference type="Proteomes" id="UP000738325">
    <property type="component" value="Unassembled WGS sequence"/>
</dbReference>
<protein>
    <recommendedName>
        <fullName evidence="1">EF-hand domain-containing protein</fullName>
    </recommendedName>
</protein>
<gene>
    <name evidence="2" type="ORF">BGZ99_003544</name>
</gene>
<evidence type="ECO:0000313" key="3">
    <source>
        <dbReference type="Proteomes" id="UP000738325"/>
    </source>
</evidence>
<dbReference type="AlphaFoldDB" id="A0A9P6QY20"/>
<dbReference type="EMBL" id="JAAAIP010002221">
    <property type="protein sequence ID" value="KAG0301173.1"/>
    <property type="molecule type" value="Genomic_DNA"/>
</dbReference>
<dbReference type="InterPro" id="IPR011992">
    <property type="entry name" value="EF-hand-dom_pair"/>
</dbReference>
<dbReference type="SUPFAM" id="SSF47473">
    <property type="entry name" value="EF-hand"/>
    <property type="match status" value="1"/>
</dbReference>
<dbReference type="Pfam" id="PF13499">
    <property type="entry name" value="EF-hand_7"/>
    <property type="match status" value="1"/>
</dbReference>